<dbReference type="CDD" id="cd05379">
    <property type="entry name" value="CAP_bacterial"/>
    <property type="match status" value="1"/>
</dbReference>
<protein>
    <submittedName>
        <fullName evidence="3">CAP domain-containing protein</fullName>
    </submittedName>
</protein>
<comment type="caution">
    <text evidence="3">The sequence shown here is derived from an EMBL/GenBank/DDBJ whole genome shotgun (WGS) entry which is preliminary data.</text>
</comment>
<evidence type="ECO:0000313" key="3">
    <source>
        <dbReference type="EMBL" id="RLQ87840.1"/>
    </source>
</evidence>
<sequence>MRPVMRGLRLHAAAWTCVLLAALLPLSAAIAQDNQQVLGSLRSHSVELVNASRARHDLPPLTLSAPLNEAALIHARDMLKNDYFSHVTPDGETALDRYLSAGGDDSRIVRENIARCSGCSAPGIEAVEELHEGWMNSPGHRENILARGLTNYGFAVVYDDGRRFAVETFAGPGTSLSGGDHGGEPIDAARQTQFAVAMINETRSGTTPLSSSSGLRRHIEKTLPDADFDSDVLQSLDLLKGLPRREEWQSLQAISARCSGCGSTVTQSDVAYFVEEWTRNSRYKPILGDAGYAEMALVISADGKGSKIAVAIFAGPL</sequence>
<organism evidence="3 4">
    <name type="scientific">Notoacmeibacter ruber</name>
    <dbReference type="NCBI Taxonomy" id="2670375"/>
    <lineage>
        <taxon>Bacteria</taxon>
        <taxon>Pseudomonadati</taxon>
        <taxon>Pseudomonadota</taxon>
        <taxon>Alphaproteobacteria</taxon>
        <taxon>Hyphomicrobiales</taxon>
        <taxon>Notoacmeibacteraceae</taxon>
        <taxon>Notoacmeibacter</taxon>
    </lineage>
</organism>
<keyword evidence="1" id="KW-0732">Signal</keyword>
<reference evidence="3 4" key="1">
    <citation type="submission" date="2018-10" db="EMBL/GenBank/DDBJ databases">
        <title>Notoacmeibacter sp. M2BS9Y-3-1, whole genome shotgun sequence.</title>
        <authorList>
            <person name="Tuo L."/>
        </authorList>
    </citation>
    <scope>NUCLEOTIDE SEQUENCE [LARGE SCALE GENOMIC DNA]</scope>
    <source>
        <strain evidence="3 4">M2BS9Y-3-1</strain>
    </source>
</reference>
<dbReference type="Proteomes" id="UP000281094">
    <property type="component" value="Unassembled WGS sequence"/>
</dbReference>
<dbReference type="SUPFAM" id="SSF55797">
    <property type="entry name" value="PR-1-like"/>
    <property type="match status" value="1"/>
</dbReference>
<dbReference type="RefSeq" id="WP_121644803.1">
    <property type="nucleotide sequence ID" value="NZ_RCWN01000001.1"/>
</dbReference>
<dbReference type="Gene3D" id="3.40.33.10">
    <property type="entry name" value="CAP"/>
    <property type="match status" value="1"/>
</dbReference>
<dbReference type="InterPro" id="IPR035940">
    <property type="entry name" value="CAP_sf"/>
</dbReference>
<dbReference type="PANTHER" id="PTHR31157">
    <property type="entry name" value="SCP DOMAIN-CONTAINING PROTEIN"/>
    <property type="match status" value="1"/>
</dbReference>
<evidence type="ECO:0000256" key="1">
    <source>
        <dbReference type="SAM" id="SignalP"/>
    </source>
</evidence>
<dbReference type="EMBL" id="RCWN01000001">
    <property type="protein sequence ID" value="RLQ87840.1"/>
    <property type="molecule type" value="Genomic_DNA"/>
</dbReference>
<accession>A0A3L7JBH9</accession>
<keyword evidence="4" id="KW-1185">Reference proteome</keyword>
<dbReference type="Pfam" id="PF00188">
    <property type="entry name" value="CAP"/>
    <property type="match status" value="1"/>
</dbReference>
<dbReference type="AlphaFoldDB" id="A0A3L7JBH9"/>
<dbReference type="PANTHER" id="PTHR31157:SF1">
    <property type="entry name" value="SCP DOMAIN-CONTAINING PROTEIN"/>
    <property type="match status" value="1"/>
</dbReference>
<dbReference type="InterPro" id="IPR014044">
    <property type="entry name" value="CAP_dom"/>
</dbReference>
<proteinExistence type="predicted"/>
<feature type="chain" id="PRO_5018194608" evidence="1">
    <location>
        <begin position="32"/>
        <end position="317"/>
    </location>
</feature>
<gene>
    <name evidence="3" type="ORF">D8780_06080</name>
</gene>
<evidence type="ECO:0000259" key="2">
    <source>
        <dbReference type="Pfam" id="PF00188"/>
    </source>
</evidence>
<evidence type="ECO:0000313" key="4">
    <source>
        <dbReference type="Proteomes" id="UP000281094"/>
    </source>
</evidence>
<feature type="domain" description="SCP" evidence="2">
    <location>
        <begin position="46"/>
        <end position="164"/>
    </location>
</feature>
<feature type="signal peptide" evidence="1">
    <location>
        <begin position="1"/>
        <end position="31"/>
    </location>
</feature>
<name>A0A3L7JBH9_9HYPH</name>